<evidence type="ECO:0000313" key="3">
    <source>
        <dbReference type="Proteomes" id="UP000018951"/>
    </source>
</evidence>
<dbReference type="AlphaFoldDB" id="W2V254"/>
<organism evidence="2 3">
    <name type="scientific">Candidatus Xenolissoclinum pacificiensis L6</name>
    <dbReference type="NCBI Taxonomy" id="1401685"/>
    <lineage>
        <taxon>Bacteria</taxon>
        <taxon>Pseudomonadati</taxon>
        <taxon>Pseudomonadota</taxon>
        <taxon>Alphaproteobacteria</taxon>
        <taxon>Rickettsiales</taxon>
        <taxon>Anaplasmataceae</taxon>
        <taxon>Candidatus Xenolissoclinum</taxon>
    </lineage>
</organism>
<accession>W2V254</accession>
<protein>
    <submittedName>
        <fullName evidence="2">Uncharacterized protein</fullName>
    </submittedName>
</protein>
<keyword evidence="1" id="KW-0812">Transmembrane</keyword>
<evidence type="ECO:0000313" key="2">
    <source>
        <dbReference type="EMBL" id="ETO91717.1"/>
    </source>
</evidence>
<dbReference type="Proteomes" id="UP000018951">
    <property type="component" value="Unassembled WGS sequence"/>
</dbReference>
<evidence type="ECO:0000256" key="1">
    <source>
        <dbReference type="SAM" id="Phobius"/>
    </source>
</evidence>
<feature type="transmembrane region" description="Helical" evidence="1">
    <location>
        <begin position="6"/>
        <end position="23"/>
    </location>
</feature>
<gene>
    <name evidence="2" type="ORF">P857_889</name>
</gene>
<name>W2V254_9RICK</name>
<keyword evidence="1" id="KW-1133">Transmembrane helix</keyword>
<keyword evidence="3" id="KW-1185">Reference proteome</keyword>
<comment type="caution">
    <text evidence="2">The sequence shown here is derived from an EMBL/GenBank/DDBJ whole genome shotgun (WGS) entry which is preliminary data.</text>
</comment>
<reference evidence="2 3" key="1">
    <citation type="journal article" date="2013" name="PLoS ONE">
        <title>Bacterial endosymbiosis in a chordate host: long-term co-evolution and conservation of secondary metabolism.</title>
        <authorList>
            <person name="Kwan J.C."/>
            <person name="Schmidt E.W."/>
        </authorList>
    </citation>
    <scope>NUCLEOTIDE SEQUENCE [LARGE SCALE GENOMIC DNA]</scope>
    <source>
        <strain evidence="3">L6</strain>
    </source>
</reference>
<dbReference type="EMBL" id="AXCJ01000001">
    <property type="protein sequence ID" value="ETO91717.1"/>
    <property type="molecule type" value="Genomic_DNA"/>
</dbReference>
<proteinExistence type="predicted"/>
<sequence>MILALLLYSYVIQEFIGYLFGIYDSQVCRFIRKLGSVE</sequence>
<keyword evidence="1" id="KW-0472">Membrane</keyword>